<evidence type="ECO:0000256" key="1">
    <source>
        <dbReference type="ARBA" id="ARBA00006594"/>
    </source>
</evidence>
<dbReference type="PROSITE" id="PS00092">
    <property type="entry name" value="N6_MTASE"/>
    <property type="match status" value="1"/>
</dbReference>
<evidence type="ECO:0000256" key="5">
    <source>
        <dbReference type="ARBA" id="ARBA00022691"/>
    </source>
</evidence>
<proteinExistence type="inferred from homology"/>
<dbReference type="PANTHER" id="PTHR30481">
    <property type="entry name" value="DNA ADENINE METHYLASE"/>
    <property type="match status" value="1"/>
</dbReference>
<evidence type="ECO:0000256" key="6">
    <source>
        <dbReference type="ARBA" id="ARBA00047942"/>
    </source>
</evidence>
<keyword evidence="5 7" id="KW-0949">S-adenosyl-L-methionine</keyword>
<accession>E1LT42</accession>
<dbReference type="PANTHER" id="PTHR30481:SF3">
    <property type="entry name" value="DNA ADENINE METHYLASE"/>
    <property type="match status" value="1"/>
</dbReference>
<dbReference type="EMBL" id="AEDV01000060">
    <property type="protein sequence ID" value="EFO00357.1"/>
    <property type="molecule type" value="Genomic_DNA"/>
</dbReference>
<dbReference type="AlphaFoldDB" id="E1LT42"/>
<dbReference type="eggNOG" id="COG0338">
    <property type="taxonomic scope" value="Bacteria"/>
</dbReference>
<dbReference type="InterPro" id="IPR012263">
    <property type="entry name" value="M_m6A_EcoRV"/>
</dbReference>
<reference evidence="8 9" key="1">
    <citation type="submission" date="2010-09" db="EMBL/GenBank/DDBJ databases">
        <authorList>
            <person name="Daugherty S.C."/>
            <person name="Tallon L.J."/>
            <person name="Jones K.M."/>
            <person name="Liu X."/>
            <person name="Kilian M."/>
            <person name="Tettelin H."/>
        </authorList>
    </citation>
    <scope>NUCLEOTIDE SEQUENCE [LARGE SCALE GENOMIC DNA]</scope>
    <source>
        <strain evidence="8 9">SK597</strain>
    </source>
</reference>
<keyword evidence="3 7" id="KW-0489">Methyltransferase</keyword>
<comment type="catalytic activity">
    <reaction evidence="6 7">
        <text>a 2'-deoxyadenosine in DNA + S-adenosyl-L-methionine = an N(6)-methyl-2'-deoxyadenosine in DNA + S-adenosyl-L-homocysteine + H(+)</text>
        <dbReference type="Rhea" id="RHEA:15197"/>
        <dbReference type="Rhea" id="RHEA-COMP:12418"/>
        <dbReference type="Rhea" id="RHEA-COMP:12419"/>
        <dbReference type="ChEBI" id="CHEBI:15378"/>
        <dbReference type="ChEBI" id="CHEBI:57856"/>
        <dbReference type="ChEBI" id="CHEBI:59789"/>
        <dbReference type="ChEBI" id="CHEBI:90615"/>
        <dbReference type="ChEBI" id="CHEBI:90616"/>
        <dbReference type="EC" id="2.1.1.72"/>
    </reaction>
</comment>
<organism evidence="8 9">
    <name type="scientific">Streptococcus mitis SK597</name>
    <dbReference type="NCBI Taxonomy" id="585204"/>
    <lineage>
        <taxon>Bacteria</taxon>
        <taxon>Bacillati</taxon>
        <taxon>Bacillota</taxon>
        <taxon>Bacilli</taxon>
        <taxon>Lactobacillales</taxon>
        <taxon>Streptococcaceae</taxon>
        <taxon>Streptococcus</taxon>
        <taxon>Streptococcus mitis group</taxon>
    </lineage>
</organism>
<dbReference type="GO" id="GO:0009307">
    <property type="term" value="P:DNA restriction-modification system"/>
    <property type="evidence" value="ECO:0007669"/>
    <property type="project" value="InterPro"/>
</dbReference>
<evidence type="ECO:0000256" key="2">
    <source>
        <dbReference type="ARBA" id="ARBA00011900"/>
    </source>
</evidence>
<gene>
    <name evidence="8" type="ORF">SMSK597_1136</name>
</gene>
<dbReference type="GO" id="GO:0009007">
    <property type="term" value="F:site-specific DNA-methyltransferase (adenine-specific) activity"/>
    <property type="evidence" value="ECO:0007669"/>
    <property type="project" value="UniProtKB-UniRule"/>
</dbReference>
<dbReference type="GO" id="GO:0032259">
    <property type="term" value="P:methylation"/>
    <property type="evidence" value="ECO:0007669"/>
    <property type="project" value="UniProtKB-KW"/>
</dbReference>
<dbReference type="EC" id="2.1.1.72" evidence="2 7"/>
<name>E1LT42_STRMT</name>
<evidence type="ECO:0000313" key="9">
    <source>
        <dbReference type="Proteomes" id="UP000003316"/>
    </source>
</evidence>
<protein>
    <recommendedName>
        <fullName evidence="2 7">Site-specific DNA-methyltransferase (adenine-specific)</fullName>
        <ecNumber evidence="2 7">2.1.1.72</ecNumber>
    </recommendedName>
</protein>
<comment type="similarity">
    <text evidence="1 7">Belongs to the N(4)/N(6)-methyltransferase family.</text>
</comment>
<dbReference type="Pfam" id="PF02086">
    <property type="entry name" value="MethyltransfD12"/>
    <property type="match status" value="1"/>
</dbReference>
<dbReference type="GO" id="GO:1904047">
    <property type="term" value="F:S-adenosyl-L-methionine binding"/>
    <property type="evidence" value="ECO:0007669"/>
    <property type="project" value="TreeGrafter"/>
</dbReference>
<evidence type="ECO:0000313" key="8">
    <source>
        <dbReference type="EMBL" id="EFO00357.1"/>
    </source>
</evidence>
<dbReference type="InterPro" id="IPR023095">
    <property type="entry name" value="Ade_MeTrfase_dom_2"/>
</dbReference>
<dbReference type="Proteomes" id="UP000003316">
    <property type="component" value="Unassembled WGS sequence"/>
</dbReference>
<dbReference type="SUPFAM" id="SSF53335">
    <property type="entry name" value="S-adenosyl-L-methionine-dependent methyltransferases"/>
    <property type="match status" value="1"/>
</dbReference>
<evidence type="ECO:0000256" key="3">
    <source>
        <dbReference type="ARBA" id="ARBA00022603"/>
    </source>
</evidence>
<dbReference type="InterPro" id="IPR029063">
    <property type="entry name" value="SAM-dependent_MTases_sf"/>
</dbReference>
<dbReference type="Gene3D" id="3.40.50.150">
    <property type="entry name" value="Vaccinia Virus protein VP39"/>
    <property type="match status" value="1"/>
</dbReference>
<dbReference type="InterPro" id="IPR002052">
    <property type="entry name" value="DNA_methylase_N6_adenine_CS"/>
</dbReference>
<dbReference type="PRINTS" id="PR00505">
    <property type="entry name" value="D12N6MTFRASE"/>
</dbReference>
<dbReference type="NCBIfam" id="TIGR00571">
    <property type="entry name" value="dam"/>
    <property type="match status" value="1"/>
</dbReference>
<keyword evidence="4 7" id="KW-0808">Transferase</keyword>
<evidence type="ECO:0000256" key="7">
    <source>
        <dbReference type="RuleBase" id="RU361257"/>
    </source>
</evidence>
<dbReference type="GO" id="GO:0043565">
    <property type="term" value="F:sequence-specific DNA binding"/>
    <property type="evidence" value="ECO:0007669"/>
    <property type="project" value="TreeGrafter"/>
</dbReference>
<dbReference type="Gene3D" id="1.10.1020.10">
    <property type="entry name" value="Adenine-specific Methyltransferase, Domain 2"/>
    <property type="match status" value="1"/>
</dbReference>
<sequence length="304" mass="35775">MLPKKIITPKVPPIKIQGIKTKLVPFIAESIKWDGQGTYFEPFMGSGVVGFNLEPQKAIFSDTNPYIIQFYKDIQTKKITAQTVRTFLENEATKLSSTPADKTSYYYEVRDRFNKEHSSLDFLFLQRSNFNGMIRFNNKGNYNVPFGRKPERFQKALITKIVNQVSWVEEIIEGKDWEFICMPFTKAFEMMGENDFVYLDPPYIDRYDGYYDSWSEEYAVLLAELTQKGKAGYAFSMWYENQYRKNTHMEKWNDGKLLTTEHFYHLGAKESNRNKMIEALVISEQNLNLEEVHFEQEQISLFEI</sequence>
<dbReference type="RefSeq" id="WP_000937036.1">
    <property type="nucleotide sequence ID" value="NZ_AEDV01000060.1"/>
</dbReference>
<evidence type="ECO:0000256" key="4">
    <source>
        <dbReference type="ARBA" id="ARBA00022679"/>
    </source>
</evidence>
<dbReference type="InterPro" id="IPR012327">
    <property type="entry name" value="MeTrfase_D12"/>
</dbReference>
<dbReference type="GO" id="GO:0006298">
    <property type="term" value="P:mismatch repair"/>
    <property type="evidence" value="ECO:0007669"/>
    <property type="project" value="TreeGrafter"/>
</dbReference>
<comment type="caution">
    <text evidence="8">The sequence shown here is derived from an EMBL/GenBank/DDBJ whole genome shotgun (WGS) entry which is preliminary data.</text>
</comment>
<dbReference type="PIRSF" id="PIRSF000398">
    <property type="entry name" value="M_m6A_EcoRV"/>
    <property type="match status" value="1"/>
</dbReference>